<evidence type="ECO:0000313" key="2">
    <source>
        <dbReference type="EMBL" id="KAJ7393910.1"/>
    </source>
</evidence>
<protein>
    <recommendedName>
        <fullName evidence="4">Sodefrin-like factor</fullName>
    </recommendedName>
</protein>
<dbReference type="OrthoDB" id="5972729at2759"/>
<reference evidence="2" key="1">
    <citation type="submission" date="2023-01" db="EMBL/GenBank/DDBJ databases">
        <title>Genome assembly of the deep-sea coral Lophelia pertusa.</title>
        <authorList>
            <person name="Herrera S."/>
            <person name="Cordes E."/>
        </authorList>
    </citation>
    <scope>NUCLEOTIDE SEQUENCE</scope>
    <source>
        <strain evidence="2">USNM1676648</strain>
        <tissue evidence="2">Polyp</tissue>
    </source>
</reference>
<gene>
    <name evidence="2" type="ORF">OS493_003579</name>
</gene>
<evidence type="ECO:0000256" key="1">
    <source>
        <dbReference type="SAM" id="SignalP"/>
    </source>
</evidence>
<comment type="caution">
    <text evidence="2">The sequence shown here is derived from an EMBL/GenBank/DDBJ whole genome shotgun (WGS) entry which is preliminary data.</text>
</comment>
<dbReference type="Proteomes" id="UP001163046">
    <property type="component" value="Unassembled WGS sequence"/>
</dbReference>
<feature type="signal peptide" evidence="1">
    <location>
        <begin position="1"/>
        <end position="23"/>
    </location>
</feature>
<feature type="chain" id="PRO_5040827118" description="Sodefrin-like factor" evidence="1">
    <location>
        <begin position="24"/>
        <end position="207"/>
    </location>
</feature>
<dbReference type="AlphaFoldDB" id="A0A9X0A628"/>
<dbReference type="EMBL" id="MU825397">
    <property type="protein sequence ID" value="KAJ7393910.1"/>
    <property type="molecule type" value="Genomic_DNA"/>
</dbReference>
<keyword evidence="1" id="KW-0732">Signal</keyword>
<evidence type="ECO:0008006" key="4">
    <source>
        <dbReference type="Google" id="ProtNLM"/>
    </source>
</evidence>
<sequence length="207" mass="23112">MRYYIATVLYAAIFATMYISSEALGSDVHCFSCFGYDRDGNTKCHSREEGWLTFVIECPASSTADERPVCIKFTASYTVNQLVGDTLVDVPSKAHGLYCGTRQKNTTQCNKGHCPNHWFPNNYVTNCDVSCCDDSDKDCKFPLPTQDDIDRHKWDYPGKLAQPQVKLGDQAVAGKRSGMGARISWCVWLQAVSFVLLDGLSCEARDF</sequence>
<organism evidence="2 3">
    <name type="scientific">Desmophyllum pertusum</name>
    <dbReference type="NCBI Taxonomy" id="174260"/>
    <lineage>
        <taxon>Eukaryota</taxon>
        <taxon>Metazoa</taxon>
        <taxon>Cnidaria</taxon>
        <taxon>Anthozoa</taxon>
        <taxon>Hexacorallia</taxon>
        <taxon>Scleractinia</taxon>
        <taxon>Caryophylliina</taxon>
        <taxon>Caryophylliidae</taxon>
        <taxon>Desmophyllum</taxon>
    </lineage>
</organism>
<accession>A0A9X0A628</accession>
<name>A0A9X0A628_9CNID</name>
<keyword evidence="3" id="KW-1185">Reference proteome</keyword>
<proteinExistence type="predicted"/>
<evidence type="ECO:0000313" key="3">
    <source>
        <dbReference type="Proteomes" id="UP001163046"/>
    </source>
</evidence>